<protein>
    <recommendedName>
        <fullName evidence="6">Large ribosomal subunit protein mL49</fullName>
    </recommendedName>
    <alternativeName>
        <fullName evidence="7">39S ribosomal protein L49, mitochondrial</fullName>
    </alternativeName>
</protein>
<proteinExistence type="inferred from homology"/>
<dbReference type="FunFam" id="3.30.780.10:FF:000009">
    <property type="entry name" value="39S ribosomal protein L49, mitochondrial"/>
    <property type="match status" value="1"/>
</dbReference>
<comment type="subcellular location">
    <subcellularLocation>
        <location evidence="1">Mitochondrion</location>
    </subcellularLocation>
</comment>
<evidence type="ECO:0000256" key="4">
    <source>
        <dbReference type="ARBA" id="ARBA00023128"/>
    </source>
</evidence>
<evidence type="ECO:0000256" key="1">
    <source>
        <dbReference type="ARBA" id="ARBA00004173"/>
    </source>
</evidence>
<evidence type="ECO:0000256" key="5">
    <source>
        <dbReference type="ARBA" id="ARBA00023274"/>
    </source>
</evidence>
<dbReference type="PANTHER" id="PTHR13477:SF0">
    <property type="entry name" value="LARGE RIBOSOMAL SUBUNIT PROTEIN ML49"/>
    <property type="match status" value="1"/>
</dbReference>
<dbReference type="Pfam" id="PF05046">
    <property type="entry name" value="Img2"/>
    <property type="match status" value="1"/>
</dbReference>
<evidence type="ECO:0000313" key="9">
    <source>
        <dbReference type="Proteomes" id="UP000668214"/>
    </source>
</evidence>
<dbReference type="GO" id="GO:0006412">
    <property type="term" value="P:translation"/>
    <property type="evidence" value="ECO:0007669"/>
    <property type="project" value="InterPro"/>
</dbReference>
<dbReference type="Proteomes" id="UP000668214">
    <property type="component" value="Unassembled WGS sequence"/>
</dbReference>
<evidence type="ECO:0000313" key="8">
    <source>
        <dbReference type="EMBL" id="KAG5327084.1"/>
    </source>
</evidence>
<reference evidence="8" key="1">
    <citation type="submission" date="2020-02" db="EMBL/GenBank/DDBJ databases">
        <title>Relaxed selection underlies rapid genomic changes in the transitions from sociality to social parasitism in ants.</title>
        <authorList>
            <person name="Bi X."/>
        </authorList>
    </citation>
    <scope>NUCLEOTIDE SEQUENCE</scope>
    <source>
        <strain evidence="8">BGI-DK2014c</strain>
        <tissue evidence="8">Whole body</tissue>
    </source>
</reference>
<keyword evidence="9" id="KW-1185">Reference proteome</keyword>
<dbReference type="AlphaFoldDB" id="A0A836F618"/>
<dbReference type="Gene3D" id="3.30.780.10">
    <property type="entry name" value="SUI1-like domain"/>
    <property type="match status" value="1"/>
</dbReference>
<comment type="caution">
    <text evidence="8">The sequence shown here is derived from an EMBL/GenBank/DDBJ whole genome shotgun (WGS) entry which is preliminary data.</text>
</comment>
<name>A0A836F618_9HYME</name>
<sequence length="200" mass="23422">IRSRHRLATTMMRVGREHCRATSVVATPATGRVATTTATGYVHTSLHFIQQRWSSYKSSSKYKTPEDYTNYEITKDENEWKYVERLLPYKIIPKPPTTGNFPSGYKSASASPKDNPYFIERTKNYMQPVYLYRNPRGLKRVTEITRIQGNIWALEQDIKKYVQKRTRRKIASQINEFAGLIKLKGDYVNRVKEWMNKKGF</sequence>
<gene>
    <name evidence="8" type="primary">Mrpl49</name>
    <name evidence="8" type="ORF">G6Z78_0007741</name>
</gene>
<comment type="similarity">
    <text evidence="2">Belongs to the mitochondrion-specific ribosomal protein mL49 family.</text>
</comment>
<dbReference type="PANTHER" id="PTHR13477">
    <property type="entry name" value="MITOCHONDRIAL 39S RIBOSOMAL PROTEIN L49"/>
    <property type="match status" value="1"/>
</dbReference>
<evidence type="ECO:0000256" key="7">
    <source>
        <dbReference type="ARBA" id="ARBA00035545"/>
    </source>
</evidence>
<feature type="non-terminal residue" evidence="8">
    <location>
        <position position="1"/>
    </location>
</feature>
<keyword evidence="4" id="KW-0496">Mitochondrion</keyword>
<evidence type="ECO:0000256" key="3">
    <source>
        <dbReference type="ARBA" id="ARBA00022980"/>
    </source>
</evidence>
<accession>A0A836F618</accession>
<evidence type="ECO:0000256" key="2">
    <source>
        <dbReference type="ARBA" id="ARBA00005677"/>
    </source>
</evidence>
<evidence type="ECO:0000256" key="6">
    <source>
        <dbReference type="ARBA" id="ARBA00035191"/>
    </source>
</evidence>
<dbReference type="InterPro" id="IPR007740">
    <property type="entry name" value="Ribosomal_mL49"/>
</dbReference>
<organism evidence="8 9">
    <name type="scientific">Pseudoatta argentina</name>
    <dbReference type="NCBI Taxonomy" id="621737"/>
    <lineage>
        <taxon>Eukaryota</taxon>
        <taxon>Metazoa</taxon>
        <taxon>Ecdysozoa</taxon>
        <taxon>Arthropoda</taxon>
        <taxon>Hexapoda</taxon>
        <taxon>Insecta</taxon>
        <taxon>Pterygota</taxon>
        <taxon>Neoptera</taxon>
        <taxon>Endopterygota</taxon>
        <taxon>Hymenoptera</taxon>
        <taxon>Apocrita</taxon>
        <taxon>Aculeata</taxon>
        <taxon>Formicoidea</taxon>
        <taxon>Formicidae</taxon>
        <taxon>Myrmicinae</taxon>
        <taxon>Pseudoatta</taxon>
    </lineage>
</organism>
<keyword evidence="3" id="KW-0689">Ribosomal protein</keyword>
<dbReference type="EMBL" id="JAANIA010000101">
    <property type="protein sequence ID" value="KAG5327084.1"/>
    <property type="molecule type" value="Genomic_DNA"/>
</dbReference>
<dbReference type="GO" id="GO:0003735">
    <property type="term" value="F:structural constituent of ribosome"/>
    <property type="evidence" value="ECO:0007669"/>
    <property type="project" value="InterPro"/>
</dbReference>
<keyword evidence="5" id="KW-0687">Ribonucleoprotein</keyword>
<dbReference type="GO" id="GO:0005762">
    <property type="term" value="C:mitochondrial large ribosomal subunit"/>
    <property type="evidence" value="ECO:0007669"/>
    <property type="project" value="TreeGrafter"/>
</dbReference>
<feature type="non-terminal residue" evidence="8">
    <location>
        <position position="200"/>
    </location>
</feature>